<sequence>MAPKEKKKKKTKAEIEEEQRKLEEEARLAEEERLRLEALEAAKRAAEERARQKRAEAHLAAEAERLQSERERLEPWMQQQQEQLSKVRQQRREQAEWRRFLSCSPLPNPHDARQMQAHLSGWSPVIAAASGHAELERGCQADLNLLEDCQRLQLAAWLSTDPSEAAQHAYFGKQAEDLRQACLARLDLITAHVLQELSWKLQVGDEASSKVLMAGPGISSVLCYPPIQPNLSRVPSPKASAAAPSASPSPSQSIPTEALSVADAESSDQPNPALATIEEPSHPMDTPNSSAAAEEAATSAAAKHGEAAAEAAPLDIGRAQTAVTIAAEASLQSLVQDTVAEVAASPASDLQNTPNPALHESAPLAASASVAAAGNSAQDSTHSSGGAPAAPVPMPPADEPAAPPDAPFKPAESPQAPDAAAGRPADSDQPLQGSAATEQKAVVVPTIPKGESTSRSGTPEGQEAATAAAGTSSRSSGGSQHSSARSALLGDQRGVSGGCAWDVTELGACIRLDERALGHITAHQAVLRVTHIKHGQLTSCSRHLAACGGVWLLEALPRPATAATRGQWLVAARAGPQQMGAALTRLDLQGLKASSDGISLSLELPKGTVAVHMRPQAACWNTRDTCWDDGMPKRQLLQDRVLSFRSSCLGGCFAQVQPLAGLLPYQSWTLRPIGGRGARRVALDIVTSLPGKQLAFKFQKDTVMLASTPFPELEDCVGTALSPEKLLQQLTSRGLPLLVPSAAATAAGLTCKEGATERRACQDVAFLAPACLVASSRWNQSVGSEACLFRMSEVMDWEGEGRTSASHAARNFSREKTSGPQSVQAILCRKGIGVALSPAKDGLAAMPDVPRPGAADFKTSPYAQLHAHILPLMTPDAAEVAVFGVSEAGLTLMQDTPAEDSDVIASFLWALQMFSSG</sequence>
<dbReference type="Proteomes" id="UP001438707">
    <property type="component" value="Unassembled WGS sequence"/>
</dbReference>
<dbReference type="InterPro" id="IPR031826">
    <property type="entry name" value="IC97/Casc1_N"/>
</dbReference>
<dbReference type="InterPro" id="IPR023247">
    <property type="entry name" value="IC97/Dnai7-like"/>
</dbReference>
<dbReference type="GO" id="GO:0048487">
    <property type="term" value="F:beta-tubulin binding"/>
    <property type="evidence" value="ECO:0007669"/>
    <property type="project" value="TreeGrafter"/>
</dbReference>
<feature type="region of interest" description="Disordered" evidence="2">
    <location>
        <begin position="369"/>
        <end position="486"/>
    </location>
</feature>
<evidence type="ECO:0000256" key="1">
    <source>
        <dbReference type="ARBA" id="ARBA00024332"/>
    </source>
</evidence>
<organism evidence="4 5">
    <name type="scientific">Apatococcus lobatus</name>
    <dbReference type="NCBI Taxonomy" id="904363"/>
    <lineage>
        <taxon>Eukaryota</taxon>
        <taxon>Viridiplantae</taxon>
        <taxon>Chlorophyta</taxon>
        <taxon>core chlorophytes</taxon>
        <taxon>Trebouxiophyceae</taxon>
        <taxon>Chlorellales</taxon>
        <taxon>Chlorellaceae</taxon>
        <taxon>Apatococcus</taxon>
    </lineage>
</organism>
<feature type="compositionally biased region" description="Basic and acidic residues" evidence="2">
    <location>
        <begin position="12"/>
        <end position="27"/>
    </location>
</feature>
<dbReference type="GO" id="GO:0005930">
    <property type="term" value="C:axoneme"/>
    <property type="evidence" value="ECO:0007669"/>
    <property type="project" value="TreeGrafter"/>
</dbReference>
<comment type="caution">
    <text evidence="4">The sequence shown here is derived from an EMBL/GenBank/DDBJ whole genome shotgun (WGS) entry which is preliminary data.</text>
</comment>
<feature type="compositionally biased region" description="Pro residues" evidence="2">
    <location>
        <begin position="390"/>
        <end position="407"/>
    </location>
</feature>
<proteinExistence type="inferred from homology"/>
<feature type="compositionally biased region" description="Low complexity" evidence="2">
    <location>
        <begin position="235"/>
        <end position="253"/>
    </location>
</feature>
<dbReference type="EMBL" id="JALJOS010000015">
    <property type="protein sequence ID" value="KAK9830803.1"/>
    <property type="molecule type" value="Genomic_DNA"/>
</dbReference>
<feature type="domain" description="IC97/Casc1 N-terminal" evidence="3">
    <location>
        <begin position="24"/>
        <end position="206"/>
    </location>
</feature>
<dbReference type="Pfam" id="PF15927">
    <property type="entry name" value="Casc1_N"/>
    <property type="match status" value="1"/>
</dbReference>
<feature type="region of interest" description="Disordered" evidence="2">
    <location>
        <begin position="1"/>
        <end position="27"/>
    </location>
</feature>
<evidence type="ECO:0000259" key="3">
    <source>
        <dbReference type="Pfam" id="PF15927"/>
    </source>
</evidence>
<evidence type="ECO:0000256" key="2">
    <source>
        <dbReference type="SAM" id="MobiDB-lite"/>
    </source>
</evidence>
<gene>
    <name evidence="4" type="ORF">WJX74_008012</name>
</gene>
<dbReference type="GO" id="GO:0008017">
    <property type="term" value="F:microtubule binding"/>
    <property type="evidence" value="ECO:0007669"/>
    <property type="project" value="TreeGrafter"/>
</dbReference>
<name>A0AAW1RB53_9CHLO</name>
<comment type="similarity">
    <text evidence="1">Belongs to the DNAI7 family.</text>
</comment>
<keyword evidence="5" id="KW-1185">Reference proteome</keyword>
<protein>
    <recommendedName>
        <fullName evidence="3">IC97/Casc1 N-terminal domain-containing protein</fullName>
    </recommendedName>
</protein>
<feature type="compositionally biased region" description="Basic residues" evidence="2">
    <location>
        <begin position="1"/>
        <end position="11"/>
    </location>
</feature>
<dbReference type="AlphaFoldDB" id="A0AAW1RB53"/>
<feature type="compositionally biased region" description="Low complexity" evidence="2">
    <location>
        <begin position="460"/>
        <end position="486"/>
    </location>
</feature>
<evidence type="ECO:0000313" key="4">
    <source>
        <dbReference type="EMBL" id="KAK9830803.1"/>
    </source>
</evidence>
<dbReference type="PANTHER" id="PTHR20929:SF11">
    <property type="entry name" value="DYNEIN AXONEMAL INTERMEDIATE CHAIN 7"/>
    <property type="match status" value="1"/>
</dbReference>
<accession>A0AAW1RB53</accession>
<evidence type="ECO:0000313" key="5">
    <source>
        <dbReference type="Proteomes" id="UP001438707"/>
    </source>
</evidence>
<feature type="region of interest" description="Disordered" evidence="2">
    <location>
        <begin position="234"/>
        <end position="306"/>
    </location>
</feature>
<feature type="compositionally biased region" description="Low complexity" evidence="2">
    <location>
        <begin position="291"/>
        <end position="306"/>
    </location>
</feature>
<dbReference type="PANTHER" id="PTHR20929">
    <property type="entry name" value="LUNG ADENOMA SUSCEPTIBILITY 1-RELATED"/>
    <property type="match status" value="1"/>
</dbReference>
<reference evidence="4 5" key="1">
    <citation type="journal article" date="2024" name="Nat. Commun.">
        <title>Phylogenomics reveals the evolutionary origins of lichenization in chlorophyte algae.</title>
        <authorList>
            <person name="Puginier C."/>
            <person name="Libourel C."/>
            <person name="Otte J."/>
            <person name="Skaloud P."/>
            <person name="Haon M."/>
            <person name="Grisel S."/>
            <person name="Petersen M."/>
            <person name="Berrin J.G."/>
            <person name="Delaux P.M."/>
            <person name="Dal Grande F."/>
            <person name="Keller J."/>
        </authorList>
    </citation>
    <scope>NUCLEOTIDE SEQUENCE [LARGE SCALE GENOMIC DNA]</scope>
    <source>
        <strain evidence="4 5">SAG 2145</strain>
    </source>
</reference>